<dbReference type="Proteomes" id="UP000503349">
    <property type="component" value="Chromosome 11"/>
</dbReference>
<protein>
    <submittedName>
        <fullName evidence="2">Uncharacterized protein</fullName>
    </submittedName>
</protein>
<name>A0A6G1PZU1_CHAAH</name>
<evidence type="ECO:0000313" key="3">
    <source>
        <dbReference type="Proteomes" id="UP000503349"/>
    </source>
</evidence>
<evidence type="ECO:0000313" key="2">
    <source>
        <dbReference type="EMBL" id="KAF3695664.1"/>
    </source>
</evidence>
<keyword evidence="1" id="KW-0472">Membrane</keyword>
<accession>A0A6G1PZU1</accession>
<keyword evidence="1" id="KW-1133">Transmembrane helix</keyword>
<reference evidence="2 3" key="1">
    <citation type="submission" date="2019-02" db="EMBL/GenBank/DDBJ databases">
        <title>Opniocepnalus argus genome.</title>
        <authorList>
            <person name="Zhou C."/>
            <person name="Xiao S."/>
        </authorList>
    </citation>
    <scope>NUCLEOTIDE SEQUENCE [LARGE SCALE GENOMIC DNA]</scope>
    <source>
        <strain evidence="2">OARG1902GOOAL</strain>
        <tissue evidence="2">Muscle</tissue>
    </source>
</reference>
<sequence>MLNRINTVITATNSVSFSESSFYITLFIFCCLSSLLLSHPTLFTLSSFH</sequence>
<keyword evidence="1" id="KW-0812">Transmembrane</keyword>
<feature type="transmembrane region" description="Helical" evidence="1">
    <location>
        <begin position="22"/>
        <end position="45"/>
    </location>
</feature>
<keyword evidence="3" id="KW-1185">Reference proteome</keyword>
<evidence type="ECO:0000256" key="1">
    <source>
        <dbReference type="SAM" id="Phobius"/>
    </source>
</evidence>
<gene>
    <name evidence="2" type="ORF">EXN66_Car011340</name>
</gene>
<dbReference type="AlphaFoldDB" id="A0A6G1PZU1"/>
<reference evidence="3" key="2">
    <citation type="submission" date="2019-02" db="EMBL/GenBank/DDBJ databases">
        <title>Opniocepnalus argus Var Kimnra genome.</title>
        <authorList>
            <person name="Zhou C."/>
            <person name="Xiao S."/>
        </authorList>
    </citation>
    <scope>NUCLEOTIDE SEQUENCE [LARGE SCALE GENOMIC DNA]</scope>
</reference>
<dbReference type="EMBL" id="CM015722">
    <property type="protein sequence ID" value="KAF3695664.1"/>
    <property type="molecule type" value="Genomic_DNA"/>
</dbReference>
<proteinExistence type="predicted"/>
<organism evidence="2 3">
    <name type="scientific">Channa argus</name>
    <name type="common">Northern snakehead</name>
    <name type="synonym">Ophicephalus argus</name>
    <dbReference type="NCBI Taxonomy" id="215402"/>
    <lineage>
        <taxon>Eukaryota</taxon>
        <taxon>Metazoa</taxon>
        <taxon>Chordata</taxon>
        <taxon>Craniata</taxon>
        <taxon>Vertebrata</taxon>
        <taxon>Euteleostomi</taxon>
        <taxon>Actinopterygii</taxon>
        <taxon>Neopterygii</taxon>
        <taxon>Teleostei</taxon>
        <taxon>Neoteleostei</taxon>
        <taxon>Acanthomorphata</taxon>
        <taxon>Anabantaria</taxon>
        <taxon>Anabantiformes</taxon>
        <taxon>Channoidei</taxon>
        <taxon>Channidae</taxon>
        <taxon>Channa</taxon>
    </lineage>
</organism>